<dbReference type="GO" id="GO:0006029">
    <property type="term" value="P:proteoglycan metabolic process"/>
    <property type="evidence" value="ECO:0007669"/>
    <property type="project" value="UniProtKB-ARBA"/>
</dbReference>
<keyword evidence="21 29" id="KW-0472">Membrane</keyword>
<dbReference type="Pfam" id="PF01421">
    <property type="entry name" value="Reprolysin"/>
    <property type="match status" value="1"/>
</dbReference>
<feature type="transmembrane region" description="Helical" evidence="29">
    <location>
        <begin position="162"/>
        <end position="180"/>
    </location>
</feature>
<dbReference type="Gene3D" id="1.10.10.60">
    <property type="entry name" value="Homeodomain-like"/>
    <property type="match status" value="1"/>
</dbReference>
<dbReference type="GO" id="GO:0046513">
    <property type="term" value="P:ceramide biosynthetic process"/>
    <property type="evidence" value="ECO:0007669"/>
    <property type="project" value="UniProtKB-ARBA"/>
</dbReference>
<dbReference type="InterPro" id="IPR036383">
    <property type="entry name" value="TSP1_rpt_sf"/>
</dbReference>
<dbReference type="GO" id="GO:0006508">
    <property type="term" value="P:proteolysis"/>
    <property type="evidence" value="ECO:0007669"/>
    <property type="project" value="UniProtKB-KW"/>
</dbReference>
<keyword evidence="19 29" id="KW-1133">Transmembrane helix</keyword>
<dbReference type="GO" id="GO:0046872">
    <property type="term" value="F:metal ion binding"/>
    <property type="evidence" value="ECO:0007669"/>
    <property type="project" value="UniProtKB-KW"/>
</dbReference>
<dbReference type="FunFam" id="2.20.100.10:FF:000005">
    <property type="entry name" value="ADAM metallopeptidase with thrombospondin type 1 motif 9"/>
    <property type="match status" value="1"/>
</dbReference>
<evidence type="ECO:0000256" key="4">
    <source>
        <dbReference type="ARBA" id="ARBA00004760"/>
    </source>
</evidence>
<evidence type="ECO:0000259" key="30">
    <source>
        <dbReference type="PROSITE" id="PS50071"/>
    </source>
</evidence>
<dbReference type="PANTHER" id="PTHR13723">
    <property type="entry name" value="ADAMTS A DISINTEGRIN AND METALLOPROTEASE WITH THROMBOSPONDIN MOTIFS PROTEASE"/>
    <property type="match status" value="1"/>
</dbReference>
<sequence length="1109" mass="125410">MFQMFKEWFWLERFWLPPTIQWSDLEDHDGLVFVKPSHLYMTIPYAFLLLIIRHFFEKFVATPLAKIFGIQKAVKKITPNTTLENFFKHSTRQPSQTDVYGLAKKCNLTERQVERWFRSRRNQERPCRLKKFQEACWRFAFYLMITVAGIAFLYDPLLPSQYWYYILEMSFYWSLLFSLGSDVKRKDFLANVIHHLAAISLMSFSWCANYIRSGTLVMIVHDVADIWLEVGLIQLGQEQVLIQPLNNSSGPFSGQEHVIRRKWALTPSPAAEAQVSGQFCKVLTEKKKPRKGRLSRDWRERRNAIRLTNEHTVETLVVADADMVQYHGAEAAQRFILTVMNMVYNMFQHQSLGIKINIQVTKLVLLRQRPAKLSIGHHGERSLESFCHWQNEEYGGARYLGNNQVPGGKDDTPPVDAAVFVTSLGMNHDDDHSSCAGRSHIMSGEWVKGRNPSDLSWSSCSRDDLENFLKSKVSTCLLVTDPRSQHAVRLPHKLPGMHYSANEQCQILFGTNATFCRNMEHLMCAGLWCLVEGDTSCKTKLDPPLDGTECGADKWCRAGECVSKTPIPEHVDGDWSLWGSWSMCSRTCGTGARFRQRKCDNPPEESGKWEGPPCPAAEGLWVTTHLTVMNTDTPSYLISAVQQGPVGQGTGEVPKEKKIGCDGIIGSAAKEDRCGVCSGDGKTCRVVKGDFSHSRGTGYIEAVVIPAGARRIRVVEDKPAHSFLALKDSSKRSINSDWKIELPGEFQIAGTTVRYVRRGLWEKISAKGPTKIPLHLMVLLFHDQNYGIHYEYTIPVNYTAENQSEPAKPQDALFIWTHSGWEGCSVQCGGGERRTIVSCTRIVNKTTTLVNDSDCPQASRPEPQVRRCNSHPCQSRWVAGPWSPCSATCEKGIQHREVTCVYQLQNGTHVTTRPLYCPGPRPTPVQSCEGQDCLSIWEASEWSQCSANCGKGTQKRTVTCTNSQGKCDASTRPKAEEACEDYSGCYEWKTGDWSKCSSTCGKGLQSRVVQCMHKVTGRHGNECPTLSKPAAYRQCHQEVCNDKINVNTITSPRLAALTYKCTRDQWTVYCRVIREKNLCQDMRWYQRCCQTCRDFYANKMRQPPSPPSS</sequence>
<accession>A0AA41MUF6</accession>
<evidence type="ECO:0000313" key="34">
    <source>
        <dbReference type="Proteomes" id="UP001166674"/>
    </source>
</evidence>
<dbReference type="PANTHER" id="PTHR13723:SF151">
    <property type="entry name" value="A DISINTEGRIN AND METALLOPROTEINASE WITH THROMBOSPONDIN MOTIFS 17"/>
    <property type="match status" value="1"/>
</dbReference>
<dbReference type="Gene3D" id="3.40.390.10">
    <property type="entry name" value="Collagenase (Catalytic Domain)"/>
    <property type="match status" value="2"/>
</dbReference>
<dbReference type="PROSITE" id="PS50092">
    <property type="entry name" value="TSP1"/>
    <property type="match status" value="4"/>
</dbReference>
<dbReference type="GO" id="GO:0043931">
    <property type="term" value="P:ossification involved in bone maturation"/>
    <property type="evidence" value="ECO:0007669"/>
    <property type="project" value="UniProtKB-ARBA"/>
</dbReference>
<comment type="cofactor">
    <cofactor evidence="1">
        <name>Zn(2+)</name>
        <dbReference type="ChEBI" id="CHEBI:29105"/>
    </cofactor>
</comment>
<dbReference type="SMART" id="SM00389">
    <property type="entry name" value="HOX"/>
    <property type="match status" value="1"/>
</dbReference>
<gene>
    <name evidence="33" type="ORF">SUZIE_145780</name>
</gene>
<dbReference type="FunFam" id="3.40.1620.60:FF:000004">
    <property type="entry name" value="A disintegrin and metalloproteinase with thrombospondin motifs 12"/>
    <property type="match status" value="1"/>
</dbReference>
<dbReference type="PROSITE" id="PS50900">
    <property type="entry name" value="PLAC"/>
    <property type="match status" value="1"/>
</dbReference>
<keyword evidence="26 28" id="KW-0539">Nucleus</keyword>
<proteinExistence type="predicted"/>
<evidence type="ECO:0000256" key="20">
    <source>
        <dbReference type="ARBA" id="ARBA00023049"/>
    </source>
</evidence>
<evidence type="ECO:0000256" key="10">
    <source>
        <dbReference type="ARBA" id="ARBA00022679"/>
    </source>
</evidence>
<evidence type="ECO:0000313" key="33">
    <source>
        <dbReference type="EMBL" id="MBZ3878007.1"/>
    </source>
</evidence>
<dbReference type="SMART" id="SM00209">
    <property type="entry name" value="TSP1"/>
    <property type="match status" value="5"/>
</dbReference>
<dbReference type="Gene3D" id="2.60.120.830">
    <property type="match status" value="1"/>
</dbReference>
<evidence type="ECO:0000256" key="15">
    <source>
        <dbReference type="ARBA" id="ARBA00022737"/>
    </source>
</evidence>
<dbReference type="InterPro" id="IPR010909">
    <property type="entry name" value="PLAC"/>
</dbReference>
<feature type="transmembrane region" description="Helical" evidence="29">
    <location>
        <begin position="135"/>
        <end position="156"/>
    </location>
</feature>
<keyword evidence="10" id="KW-0808">Transferase</keyword>
<dbReference type="Pfam" id="PF00090">
    <property type="entry name" value="TSP_1"/>
    <property type="match status" value="1"/>
</dbReference>
<dbReference type="GO" id="GO:0005634">
    <property type="term" value="C:nucleus"/>
    <property type="evidence" value="ECO:0007669"/>
    <property type="project" value="UniProtKB-SubCell"/>
</dbReference>
<dbReference type="InterPro" id="IPR006586">
    <property type="entry name" value="ADAM_Cys-rich"/>
</dbReference>
<feature type="DNA-binding region" description="Homeobox" evidence="26">
    <location>
        <begin position="85"/>
        <end position="128"/>
    </location>
</feature>
<keyword evidence="18" id="KW-0862">Zinc</keyword>
<keyword evidence="16" id="KW-0378">Hydrolase</keyword>
<dbReference type="PROSITE" id="PS50071">
    <property type="entry name" value="HOMEOBOX_2"/>
    <property type="match status" value="1"/>
</dbReference>
<dbReference type="InterPro" id="IPR009057">
    <property type="entry name" value="Homeodomain-like_sf"/>
</dbReference>
<dbReference type="InterPro" id="IPR000884">
    <property type="entry name" value="TSP1_rpt"/>
</dbReference>
<feature type="transmembrane region" description="Helical" evidence="29">
    <location>
        <begin position="38"/>
        <end position="56"/>
    </location>
</feature>
<dbReference type="InterPro" id="IPR056270">
    <property type="entry name" value="ADAMTS17/19_C"/>
</dbReference>
<dbReference type="FunFam" id="2.60.120.830:FF:000005">
    <property type="entry name" value="ADAM metallopeptidase with thrombospondin type 1 motif 17"/>
    <property type="match status" value="1"/>
</dbReference>
<dbReference type="InterPro" id="IPR013087">
    <property type="entry name" value="Znf_C2H2_type"/>
</dbReference>
<evidence type="ECO:0000256" key="29">
    <source>
        <dbReference type="SAM" id="Phobius"/>
    </source>
</evidence>
<evidence type="ECO:0000256" key="28">
    <source>
        <dbReference type="RuleBase" id="RU000682"/>
    </source>
</evidence>
<protein>
    <submittedName>
        <fullName evidence="33">A disintegrin and metalloproteinase with thrombospondin motifs 17</fullName>
    </submittedName>
</protein>
<evidence type="ECO:0000256" key="14">
    <source>
        <dbReference type="ARBA" id="ARBA00022729"/>
    </source>
</evidence>
<keyword evidence="14" id="KW-0732">Signal</keyword>
<dbReference type="InterPro" id="IPR001590">
    <property type="entry name" value="Peptidase_M12B"/>
</dbReference>
<keyword evidence="9" id="KW-0645">Protease</keyword>
<keyword evidence="20" id="KW-0482">Metalloprotease</keyword>
<comment type="pathway">
    <text evidence="5">Sphingolipid metabolism.</text>
</comment>
<keyword evidence="26 28" id="KW-0238">DNA-binding</keyword>
<keyword evidence="6" id="KW-0443">Lipid metabolism</keyword>
<dbReference type="InterPro" id="IPR024079">
    <property type="entry name" value="MetalloPept_cat_dom_sf"/>
</dbReference>
<keyword evidence="24" id="KW-0325">Glycoprotein</keyword>
<dbReference type="SMART" id="SM00724">
    <property type="entry name" value="TLC"/>
    <property type="match status" value="1"/>
</dbReference>
<dbReference type="Pfam" id="PF05986">
    <property type="entry name" value="ADAMTS_spacer1"/>
    <property type="match status" value="1"/>
</dbReference>
<dbReference type="Pfam" id="PF23178">
    <property type="entry name" value="ADAMTS_C"/>
    <property type="match status" value="1"/>
</dbReference>
<dbReference type="InterPro" id="IPR041645">
    <property type="entry name" value="ADAMTS_CR_2"/>
</dbReference>
<dbReference type="Pfam" id="PF03798">
    <property type="entry name" value="TRAM_LAG1_CLN8"/>
    <property type="match status" value="1"/>
</dbReference>
<keyword evidence="12 29" id="KW-0812">Transmembrane</keyword>
<keyword evidence="6" id="KW-0444">Lipid biosynthesis</keyword>
<dbReference type="SUPFAM" id="SSF82895">
    <property type="entry name" value="TSP-1 type 1 repeat"/>
    <property type="match status" value="5"/>
</dbReference>
<dbReference type="GO" id="GO:0004222">
    <property type="term" value="F:metalloendopeptidase activity"/>
    <property type="evidence" value="ECO:0007669"/>
    <property type="project" value="InterPro"/>
</dbReference>
<evidence type="ECO:0000256" key="9">
    <source>
        <dbReference type="ARBA" id="ARBA00022670"/>
    </source>
</evidence>
<dbReference type="GO" id="GO:0005789">
    <property type="term" value="C:endoplasmic reticulum membrane"/>
    <property type="evidence" value="ECO:0007669"/>
    <property type="project" value="UniProtKB-SubCell"/>
</dbReference>
<evidence type="ECO:0000256" key="17">
    <source>
        <dbReference type="ARBA" id="ARBA00022824"/>
    </source>
</evidence>
<dbReference type="EMBL" id="JAATJV010313900">
    <property type="protein sequence ID" value="MBZ3878007.1"/>
    <property type="molecule type" value="Genomic_DNA"/>
</dbReference>
<evidence type="ECO:0000256" key="5">
    <source>
        <dbReference type="ARBA" id="ARBA00004991"/>
    </source>
</evidence>
<dbReference type="Gene3D" id="3.40.1620.60">
    <property type="match status" value="1"/>
</dbReference>
<evidence type="ECO:0000259" key="32">
    <source>
        <dbReference type="PROSITE" id="PS50900"/>
    </source>
</evidence>
<dbReference type="GO" id="GO:0002062">
    <property type="term" value="P:chondrocyte differentiation"/>
    <property type="evidence" value="ECO:0007669"/>
    <property type="project" value="UniProtKB-ARBA"/>
</dbReference>
<keyword evidence="34" id="KW-1185">Reference proteome</keyword>
<evidence type="ECO:0000256" key="7">
    <source>
        <dbReference type="ARBA" id="ARBA00022525"/>
    </source>
</evidence>
<evidence type="ECO:0000256" key="22">
    <source>
        <dbReference type="ARBA" id="ARBA00023145"/>
    </source>
</evidence>
<evidence type="ECO:0000256" key="11">
    <source>
        <dbReference type="ARBA" id="ARBA00022685"/>
    </source>
</evidence>
<evidence type="ECO:0000256" key="21">
    <source>
        <dbReference type="ARBA" id="ARBA00023136"/>
    </source>
</evidence>
<evidence type="ECO:0000256" key="16">
    <source>
        <dbReference type="ARBA" id="ARBA00022801"/>
    </source>
</evidence>
<keyword evidence="17" id="KW-0256">Endoplasmic reticulum</keyword>
<evidence type="ECO:0000256" key="2">
    <source>
        <dbReference type="ARBA" id="ARBA00004477"/>
    </source>
</evidence>
<dbReference type="Proteomes" id="UP001166674">
    <property type="component" value="Unassembled WGS sequence"/>
</dbReference>
<evidence type="ECO:0000256" key="23">
    <source>
        <dbReference type="ARBA" id="ARBA00023157"/>
    </source>
</evidence>
<dbReference type="InterPro" id="IPR010294">
    <property type="entry name" value="ADAMTS_spacer1"/>
</dbReference>
<dbReference type="InterPro" id="IPR001356">
    <property type="entry name" value="HD"/>
</dbReference>
<comment type="caution">
    <text evidence="27">Lacks conserved residue(s) required for the propagation of feature annotation.</text>
</comment>
<name>A0AA41MUF6_SCICA</name>
<dbReference type="AlphaFoldDB" id="A0AA41MUF6"/>
<keyword evidence="7" id="KW-0964">Secreted</keyword>
<evidence type="ECO:0000256" key="13">
    <source>
        <dbReference type="ARBA" id="ARBA00022723"/>
    </source>
</evidence>
<feature type="domain" description="Homeobox" evidence="30">
    <location>
        <begin position="83"/>
        <end position="127"/>
    </location>
</feature>
<feature type="domain" description="PLAC" evidence="32">
    <location>
        <begin position="1057"/>
        <end position="1096"/>
    </location>
</feature>
<evidence type="ECO:0000256" key="26">
    <source>
        <dbReference type="PROSITE-ProRule" id="PRU00108"/>
    </source>
</evidence>
<reference evidence="33" key="1">
    <citation type="submission" date="2020-03" db="EMBL/GenBank/DDBJ databases">
        <title>Studies in the Genomics of Life Span.</title>
        <authorList>
            <person name="Glass D."/>
        </authorList>
    </citation>
    <scope>NUCLEOTIDE SEQUENCE</scope>
    <source>
        <strain evidence="33">SUZIE</strain>
        <tissue evidence="33">Muscle</tissue>
    </source>
</reference>
<evidence type="ECO:0000256" key="6">
    <source>
        <dbReference type="ARBA" id="ARBA00022516"/>
    </source>
</evidence>
<organism evidence="33 34">
    <name type="scientific">Sciurus carolinensis</name>
    <name type="common">Eastern gray squirrel</name>
    <dbReference type="NCBI Taxonomy" id="30640"/>
    <lineage>
        <taxon>Eukaryota</taxon>
        <taxon>Metazoa</taxon>
        <taxon>Chordata</taxon>
        <taxon>Craniata</taxon>
        <taxon>Vertebrata</taxon>
        <taxon>Euteleostomi</taxon>
        <taxon>Mammalia</taxon>
        <taxon>Eutheria</taxon>
        <taxon>Euarchontoglires</taxon>
        <taxon>Glires</taxon>
        <taxon>Rodentia</taxon>
        <taxon>Sciuromorpha</taxon>
        <taxon>Sciuridae</taxon>
        <taxon>Sciurinae</taxon>
        <taxon>Sciurini</taxon>
        <taxon>Sciurus</taxon>
    </lineage>
</organism>
<keyword evidence="8" id="KW-0272">Extracellular matrix</keyword>
<evidence type="ECO:0000256" key="18">
    <source>
        <dbReference type="ARBA" id="ARBA00022833"/>
    </source>
</evidence>
<dbReference type="Pfam" id="PF00046">
    <property type="entry name" value="Homeodomain"/>
    <property type="match status" value="1"/>
</dbReference>
<dbReference type="SUPFAM" id="SSF46689">
    <property type="entry name" value="Homeodomain-like"/>
    <property type="match status" value="1"/>
</dbReference>
<evidence type="ECO:0000256" key="1">
    <source>
        <dbReference type="ARBA" id="ARBA00001947"/>
    </source>
</evidence>
<keyword evidence="26 28" id="KW-0371">Homeobox</keyword>
<comment type="caution">
    <text evidence="33">The sequence shown here is derived from an EMBL/GenBank/DDBJ whole genome shotgun (WGS) entry which is preliminary data.</text>
</comment>
<dbReference type="PROSITE" id="PS00028">
    <property type="entry name" value="ZINC_FINGER_C2H2_1"/>
    <property type="match status" value="1"/>
</dbReference>
<dbReference type="GO" id="GO:0050291">
    <property type="term" value="F:sphingosine N-acyltransferase activity"/>
    <property type="evidence" value="ECO:0007669"/>
    <property type="project" value="UniProtKB-ARBA"/>
</dbReference>
<keyword evidence="23" id="KW-1015">Disulfide bond</keyword>
<dbReference type="GO" id="GO:0003677">
    <property type="term" value="F:DNA binding"/>
    <property type="evidence" value="ECO:0007669"/>
    <property type="project" value="UniProtKB-UniRule"/>
</dbReference>
<dbReference type="FunFam" id="1.10.10.60:FF:000020">
    <property type="entry name" value="Ceramide synthase 5"/>
    <property type="match status" value="1"/>
</dbReference>
<dbReference type="InterPro" id="IPR050439">
    <property type="entry name" value="ADAMTS_ADAMTS-like"/>
</dbReference>
<dbReference type="CDD" id="cd00086">
    <property type="entry name" value="homeodomain"/>
    <property type="match status" value="1"/>
</dbReference>
<dbReference type="SUPFAM" id="SSF55486">
    <property type="entry name" value="Metalloproteases ('zincins'), catalytic domain"/>
    <property type="match status" value="1"/>
</dbReference>
<dbReference type="GO" id="GO:0031012">
    <property type="term" value="C:extracellular matrix"/>
    <property type="evidence" value="ECO:0007669"/>
    <property type="project" value="TreeGrafter"/>
</dbReference>
<evidence type="ECO:0000256" key="12">
    <source>
        <dbReference type="ARBA" id="ARBA00022692"/>
    </source>
</evidence>
<evidence type="ECO:0000259" key="31">
    <source>
        <dbReference type="PROSITE" id="PS50215"/>
    </source>
</evidence>
<feature type="transmembrane region" description="Helical" evidence="29">
    <location>
        <begin position="192"/>
        <end position="211"/>
    </location>
</feature>
<dbReference type="InterPro" id="IPR006634">
    <property type="entry name" value="TLC-dom"/>
</dbReference>
<evidence type="ECO:0000256" key="25">
    <source>
        <dbReference type="ARBA" id="ARBA00049036"/>
    </source>
</evidence>
<dbReference type="SMART" id="SM00608">
    <property type="entry name" value="ACR"/>
    <property type="match status" value="1"/>
</dbReference>
<keyword evidence="22" id="KW-0865">Zymogen</keyword>
<keyword evidence="15" id="KW-0677">Repeat</keyword>
<comment type="subcellular location">
    <subcellularLocation>
        <location evidence="2">Endoplasmic reticulum membrane</location>
        <topology evidence="2">Multi-pass membrane protein</topology>
    </subcellularLocation>
    <subcellularLocation>
        <location evidence="26 28">Nucleus</location>
    </subcellularLocation>
    <subcellularLocation>
        <location evidence="3">Secreted</location>
        <location evidence="3">Extracellular space</location>
        <location evidence="3">Extracellular matrix</location>
    </subcellularLocation>
</comment>
<keyword evidence="13" id="KW-0479">Metal-binding</keyword>
<comment type="catalytic activity">
    <reaction evidence="25">
        <text>sphinganine + octadecanoyl-CoA = N-(octadecanoyl)-sphinganine + CoA + H(+)</text>
        <dbReference type="Rhea" id="RHEA:36547"/>
        <dbReference type="ChEBI" id="CHEBI:15378"/>
        <dbReference type="ChEBI" id="CHEBI:57287"/>
        <dbReference type="ChEBI" id="CHEBI:57394"/>
        <dbReference type="ChEBI" id="CHEBI:57817"/>
        <dbReference type="ChEBI" id="CHEBI:67033"/>
    </reaction>
    <physiologicalReaction direction="left-to-right" evidence="25">
        <dbReference type="Rhea" id="RHEA:36548"/>
    </physiologicalReaction>
</comment>
<dbReference type="Pfam" id="PF19030">
    <property type="entry name" value="TSP1_ADAMTS"/>
    <property type="match status" value="4"/>
</dbReference>
<feature type="domain" description="Peptidase M12B" evidence="31">
    <location>
        <begin position="423"/>
        <end position="481"/>
    </location>
</feature>
<dbReference type="GO" id="GO:0030199">
    <property type="term" value="P:collagen fibril organization"/>
    <property type="evidence" value="ECO:0007669"/>
    <property type="project" value="UniProtKB-ARBA"/>
</dbReference>
<evidence type="ECO:0000256" key="3">
    <source>
        <dbReference type="ARBA" id="ARBA00004498"/>
    </source>
</evidence>
<keyword evidence="11" id="KW-0165">Cleavage on pair of basic residues</keyword>
<dbReference type="PROSITE" id="PS50215">
    <property type="entry name" value="ADAM_MEPRO"/>
    <property type="match status" value="1"/>
</dbReference>
<evidence type="ECO:0000256" key="27">
    <source>
        <dbReference type="PROSITE-ProRule" id="PRU00276"/>
    </source>
</evidence>
<dbReference type="Gene3D" id="2.20.100.10">
    <property type="entry name" value="Thrombospondin type-1 (TSP1) repeat"/>
    <property type="match status" value="5"/>
</dbReference>
<comment type="pathway">
    <text evidence="4">Lipid metabolism; sphingolipid metabolism.</text>
</comment>
<dbReference type="Pfam" id="PF17771">
    <property type="entry name" value="ADAMTS_CR_2"/>
    <property type="match status" value="1"/>
</dbReference>
<evidence type="ECO:0000256" key="8">
    <source>
        <dbReference type="ARBA" id="ARBA00022530"/>
    </source>
</evidence>
<evidence type="ECO:0000256" key="19">
    <source>
        <dbReference type="ARBA" id="ARBA00022989"/>
    </source>
</evidence>
<evidence type="ECO:0000256" key="24">
    <source>
        <dbReference type="ARBA" id="ARBA00023180"/>
    </source>
</evidence>